<name>A0A246BHD6_9DEIO</name>
<evidence type="ECO:0000313" key="2">
    <source>
        <dbReference type="Proteomes" id="UP000197208"/>
    </source>
</evidence>
<sequence length="270" mass="30616">MRRSDDRLDDALCVKRLEEHLRALYAAGSEGGFDLGKVFFAEAQDHPRPISPQWPEAAGQALGKPFDVVPGSLLTAGPRDGLIELIQDHDDRLLTSRLIHCFRYLVEGLIQRTERSQCGVISYVSDPIVAFQPGEEASVEHARLTHAGLPIEQHDRRIVRIGDMLVELADFPPPAEEDLRMLASERLETAERSWRPIIRNGTRWEWRQPEGRSVEGVFQLPLPGSLIPLKRPRPRALVCRFLGFWPVQLAWVVYLSRSDLSLSLVECLLY</sequence>
<dbReference type="Proteomes" id="UP000197208">
    <property type="component" value="Unassembled WGS sequence"/>
</dbReference>
<evidence type="ECO:0000313" key="1">
    <source>
        <dbReference type="EMBL" id="OWL94604.1"/>
    </source>
</evidence>
<dbReference type="EMBL" id="NHMK01000023">
    <property type="protein sequence ID" value="OWL94604.1"/>
    <property type="molecule type" value="Genomic_DNA"/>
</dbReference>
<reference evidence="1 2" key="1">
    <citation type="submission" date="2017-05" db="EMBL/GenBank/DDBJ databases">
        <title>De novo genome assembly of Deniococcus indicus strain DR1.</title>
        <authorList>
            <person name="Chauhan D."/>
            <person name="Yennamalli R.M."/>
            <person name="Priyadarshini R."/>
        </authorList>
    </citation>
    <scope>NUCLEOTIDE SEQUENCE [LARGE SCALE GENOMIC DNA]</scope>
    <source>
        <strain evidence="1 2">DR1</strain>
    </source>
</reference>
<dbReference type="AlphaFoldDB" id="A0A246BHD6"/>
<protein>
    <submittedName>
        <fullName evidence="1">Uncharacterized protein</fullName>
    </submittedName>
</protein>
<accession>A0A246BHD6</accession>
<comment type="caution">
    <text evidence="1">The sequence shown here is derived from an EMBL/GenBank/DDBJ whole genome shotgun (WGS) entry which is preliminary data.</text>
</comment>
<proteinExistence type="predicted"/>
<organism evidence="1 2">
    <name type="scientific">Deinococcus indicus</name>
    <dbReference type="NCBI Taxonomy" id="223556"/>
    <lineage>
        <taxon>Bacteria</taxon>
        <taxon>Thermotogati</taxon>
        <taxon>Deinococcota</taxon>
        <taxon>Deinococci</taxon>
        <taxon>Deinococcales</taxon>
        <taxon>Deinococcaceae</taxon>
        <taxon>Deinococcus</taxon>
    </lineage>
</organism>
<keyword evidence="2" id="KW-1185">Reference proteome</keyword>
<gene>
    <name evidence="1" type="ORF">CBQ26_15000</name>
</gene>